<name>A0A4Q8L4L5_9GAMM</name>
<organism evidence="2 3">
    <name type="scientific">Pseudoxanthomonas winnipegensis</name>
    <dbReference type="NCBI Taxonomy" id="2480810"/>
    <lineage>
        <taxon>Bacteria</taxon>
        <taxon>Pseudomonadati</taxon>
        <taxon>Pseudomonadota</taxon>
        <taxon>Gammaproteobacteria</taxon>
        <taxon>Lysobacterales</taxon>
        <taxon>Lysobacteraceae</taxon>
        <taxon>Pseudoxanthomonas</taxon>
    </lineage>
</organism>
<evidence type="ECO:0000313" key="2">
    <source>
        <dbReference type="EMBL" id="TAA20331.1"/>
    </source>
</evidence>
<feature type="coiled-coil region" evidence="1">
    <location>
        <begin position="28"/>
        <end position="55"/>
    </location>
</feature>
<gene>
    <name evidence="2" type="ORF">EA660_18250</name>
</gene>
<evidence type="ECO:0000256" key="1">
    <source>
        <dbReference type="SAM" id="Coils"/>
    </source>
</evidence>
<keyword evidence="1" id="KW-0175">Coiled coil</keyword>
<accession>A0A4Q8L4L5</accession>
<proteinExistence type="predicted"/>
<dbReference type="AlphaFoldDB" id="A0A4Q8L4L5"/>
<dbReference type="RefSeq" id="WP_130552898.1">
    <property type="nucleotide sequence ID" value="NZ_SHMC01000010.1"/>
</dbReference>
<comment type="caution">
    <text evidence="2">The sequence shown here is derived from an EMBL/GenBank/DDBJ whole genome shotgun (WGS) entry which is preliminary data.</text>
</comment>
<reference evidence="2 3" key="1">
    <citation type="submission" date="2019-02" db="EMBL/GenBank/DDBJ databases">
        <title>WGS of Pseudoxanthomonas species novum from clinical isolates.</title>
        <authorList>
            <person name="Bernier A.-M."/>
            <person name="Bernard K."/>
            <person name="Vachon A."/>
        </authorList>
    </citation>
    <scope>NUCLEOTIDE SEQUENCE [LARGE SCALE GENOMIC DNA]</scope>
    <source>
        <strain evidence="2 3">NML171200</strain>
    </source>
</reference>
<dbReference type="EMBL" id="SHMC01000010">
    <property type="protein sequence ID" value="TAA20331.1"/>
    <property type="molecule type" value="Genomic_DNA"/>
</dbReference>
<protein>
    <submittedName>
        <fullName evidence="2">Uncharacterized protein</fullName>
    </submittedName>
</protein>
<dbReference type="Proteomes" id="UP000292627">
    <property type="component" value="Unassembled WGS sequence"/>
</dbReference>
<evidence type="ECO:0000313" key="3">
    <source>
        <dbReference type="Proteomes" id="UP000292627"/>
    </source>
</evidence>
<sequence length="82" mass="8692">MTGPVAVDVLAVISKAIDARFGQTMPYYSALEMDLKDARAAMAELIDAAAALKVRGDGRAYFESGNETERFRAALARVGAAP</sequence>